<reference evidence="2 3" key="1">
    <citation type="submission" date="2017-06" db="EMBL/GenBank/DDBJ databases">
        <authorList>
            <person name="Kim H.J."/>
            <person name="Triplett B.A."/>
        </authorList>
    </citation>
    <scope>NUCLEOTIDE SEQUENCE [LARGE SCALE GENOMIC DNA]</scope>
    <source>
        <strain evidence="2 3">DSM 14713</strain>
    </source>
</reference>
<gene>
    <name evidence="2" type="ORF">MEBOL_006645</name>
</gene>
<dbReference type="EMBL" id="CP022163">
    <property type="protein sequence ID" value="ATB33156.1"/>
    <property type="molecule type" value="Genomic_DNA"/>
</dbReference>
<dbReference type="AlphaFoldDB" id="A0A250IQE9"/>
<evidence type="ECO:0000313" key="3">
    <source>
        <dbReference type="Proteomes" id="UP000217289"/>
    </source>
</evidence>
<dbReference type="SUPFAM" id="SSF56281">
    <property type="entry name" value="Metallo-hydrolase/oxidoreductase"/>
    <property type="match status" value="1"/>
</dbReference>
<accession>A0A250IQE9</accession>
<protein>
    <recommendedName>
        <fullName evidence="1">Metallo-beta-lactamase domain-containing protein</fullName>
    </recommendedName>
</protein>
<keyword evidence="3" id="KW-1185">Reference proteome</keyword>
<sequence>MKALHRKELYGWSVFDEARNLDFHSVLWVRPEGNVVIDPLPLSTHDAAHLRSLGGVAWVVVTNSDHVRTTRELVSAFGAKVAGPGAEAETFPLRCDRWLSTGDELVPGLVAMELHGSKTPGELALLLEDTTLVTGDLIRGHMGGRLNLLPEAKLKDFVQARASVHELLARGPRIDAVLVGDGWPVFRGGRAALEELSQSRYDSC</sequence>
<organism evidence="2 3">
    <name type="scientific">Melittangium boletus DSM 14713</name>
    <dbReference type="NCBI Taxonomy" id="1294270"/>
    <lineage>
        <taxon>Bacteria</taxon>
        <taxon>Pseudomonadati</taxon>
        <taxon>Myxococcota</taxon>
        <taxon>Myxococcia</taxon>
        <taxon>Myxococcales</taxon>
        <taxon>Cystobacterineae</taxon>
        <taxon>Archangiaceae</taxon>
        <taxon>Melittangium</taxon>
    </lineage>
</organism>
<name>A0A250IQE9_9BACT</name>
<evidence type="ECO:0000313" key="2">
    <source>
        <dbReference type="EMBL" id="ATB33156.1"/>
    </source>
</evidence>
<dbReference type="OrthoDB" id="5563783at2"/>
<dbReference type="Pfam" id="PF14597">
    <property type="entry name" value="Lactamase_B_5"/>
    <property type="match status" value="1"/>
</dbReference>
<dbReference type="Gene3D" id="3.60.15.10">
    <property type="entry name" value="Ribonuclease Z/Hydroxyacylglutathione hydrolase-like"/>
    <property type="match status" value="1"/>
</dbReference>
<dbReference type="InterPro" id="IPR001279">
    <property type="entry name" value="Metallo-B-lactamas"/>
</dbReference>
<dbReference type="InterPro" id="IPR036866">
    <property type="entry name" value="RibonucZ/Hydroxyglut_hydro"/>
</dbReference>
<evidence type="ECO:0000259" key="1">
    <source>
        <dbReference type="SMART" id="SM00849"/>
    </source>
</evidence>
<dbReference type="KEGG" id="mbd:MEBOL_006645"/>
<dbReference type="Proteomes" id="UP000217289">
    <property type="component" value="Chromosome"/>
</dbReference>
<dbReference type="SMART" id="SM00849">
    <property type="entry name" value="Lactamase_B"/>
    <property type="match status" value="1"/>
</dbReference>
<feature type="domain" description="Metallo-beta-lactamase" evidence="1">
    <location>
        <begin position="23"/>
        <end position="181"/>
    </location>
</feature>
<proteinExistence type="predicted"/>
<dbReference type="RefSeq" id="WP_095981237.1">
    <property type="nucleotide sequence ID" value="NZ_CP022163.1"/>
</dbReference>